<reference evidence="8 9" key="1">
    <citation type="journal article" date="2021" name="Int. J. Syst. Evol. Microbiol.">
        <title>Streptococcus vicugnae sp. nov., isolated from faeces of alpacas (Vicugna pacos) and cattle (Bos taurus), Streptococcus zalophi sp. nov., and Streptococcus pacificus sp. nov., isolated from respiratory tract of California sea lions (Zalophus californianus).</title>
        <authorList>
            <person name="Volokhov D.V."/>
            <person name="Zagorodnyaya T.A."/>
            <person name="Shen Z."/>
            <person name="Blom J."/>
            <person name="Furtak V.A."/>
            <person name="Eisenberg T."/>
            <person name="Fan P."/>
            <person name="Jeong K.C."/>
            <person name="Gao Y."/>
            <person name="Zhang S."/>
            <person name="Amselle M."/>
        </authorList>
    </citation>
    <scope>NUCLEOTIDE SEQUENCE [LARGE SCALE GENOMIC DNA]</scope>
    <source>
        <strain evidence="8 9">CSL7591</strain>
    </source>
</reference>
<dbReference type="NCBIfam" id="TIGR01167">
    <property type="entry name" value="LPXTG_anchor"/>
    <property type="match status" value="1"/>
</dbReference>
<keyword evidence="9" id="KW-1185">Reference proteome</keyword>
<evidence type="ECO:0000256" key="5">
    <source>
        <dbReference type="SAM" id="MobiDB-lite"/>
    </source>
</evidence>
<feature type="region of interest" description="Disordered" evidence="5">
    <location>
        <begin position="16"/>
        <end position="53"/>
    </location>
</feature>
<keyword evidence="4" id="KW-0572">Peptidoglycan-anchor</keyword>
<evidence type="ECO:0000256" key="1">
    <source>
        <dbReference type="ARBA" id="ARBA00022512"/>
    </source>
</evidence>
<organism evidence="8 9">
    <name type="scientific">Streptococcus pacificus</name>
    <dbReference type="NCBI Taxonomy" id="2740577"/>
    <lineage>
        <taxon>Bacteria</taxon>
        <taxon>Bacillati</taxon>
        <taxon>Bacillota</taxon>
        <taxon>Bacilli</taxon>
        <taxon>Lactobacillales</taxon>
        <taxon>Streptococcaceae</taxon>
        <taxon>Streptococcus</taxon>
    </lineage>
</organism>
<feature type="region of interest" description="Disordered" evidence="5">
    <location>
        <begin position="172"/>
        <end position="228"/>
    </location>
</feature>
<dbReference type="RefSeq" id="WP_199574642.1">
    <property type="nucleotide sequence ID" value="NZ_JAENBO010000001.1"/>
</dbReference>
<feature type="compositionally biased region" description="Low complexity" evidence="5">
    <location>
        <begin position="36"/>
        <end position="53"/>
    </location>
</feature>
<dbReference type="Proteomes" id="UP000653045">
    <property type="component" value="Unassembled WGS sequence"/>
</dbReference>
<keyword evidence="6" id="KW-1133">Transmembrane helix</keyword>
<accession>A0ABS0ZGQ7</accession>
<keyword evidence="6" id="KW-0812">Transmembrane</keyword>
<feature type="region of interest" description="Disordered" evidence="5">
    <location>
        <begin position="250"/>
        <end position="280"/>
    </location>
</feature>
<feature type="domain" description="Gram-positive cocci surface proteins LPxTG" evidence="7">
    <location>
        <begin position="275"/>
        <end position="308"/>
    </location>
</feature>
<evidence type="ECO:0000256" key="2">
    <source>
        <dbReference type="ARBA" id="ARBA00022525"/>
    </source>
</evidence>
<dbReference type="InterPro" id="IPR041495">
    <property type="entry name" value="Mub_B2"/>
</dbReference>
<keyword evidence="6" id="KW-0472">Membrane</keyword>
<evidence type="ECO:0000313" key="9">
    <source>
        <dbReference type="Proteomes" id="UP000653045"/>
    </source>
</evidence>
<dbReference type="Pfam" id="PF17966">
    <property type="entry name" value="Muc_B2"/>
    <property type="match status" value="1"/>
</dbReference>
<keyword evidence="2" id="KW-0964">Secreted</keyword>
<dbReference type="EMBL" id="JAENBO010000001">
    <property type="protein sequence ID" value="MBJ8325063.1"/>
    <property type="molecule type" value="Genomic_DNA"/>
</dbReference>
<evidence type="ECO:0000259" key="7">
    <source>
        <dbReference type="PROSITE" id="PS50847"/>
    </source>
</evidence>
<dbReference type="PROSITE" id="PS50847">
    <property type="entry name" value="GRAM_POS_ANCHORING"/>
    <property type="match status" value="1"/>
</dbReference>
<comment type="caution">
    <text evidence="8">The sequence shown here is derived from an EMBL/GenBank/DDBJ whole genome shotgun (WGS) entry which is preliminary data.</text>
</comment>
<evidence type="ECO:0000256" key="6">
    <source>
        <dbReference type="SAM" id="Phobius"/>
    </source>
</evidence>
<keyword evidence="1" id="KW-0134">Cell wall</keyword>
<sequence length="308" mass="32850">YVVVMKEVIIDVPVGPSNPSQPVGPENPIVPRNPEGNPIKPGDPIDPNNPDGPTWTDDQLEEVTKEISKGITRTITYVNDQGATVSETVTDKVTFTRPFKINVVTKAVTYGEWSALNGDDTFDAVTSPVITGYIASQGVVAVQTVTVDEDDIAVEVVYRPLGSYVPHVPAGFEPDPENPIPSIPYPNDPADPTKPGKPVTPIPFVPGTTPEGPDGQPLQPVDPTDPSKGYVPPVIPEDPSEDILIPYVPVPSDSDDGNDNSIPIKPMTTQKRPQLPLTGDEQSSAALIGIATLISALALVSARRRKKH</sequence>
<evidence type="ECO:0000256" key="3">
    <source>
        <dbReference type="ARBA" id="ARBA00022729"/>
    </source>
</evidence>
<gene>
    <name evidence="8" type="ORF">JHK62_00005</name>
</gene>
<feature type="transmembrane region" description="Helical" evidence="6">
    <location>
        <begin position="284"/>
        <end position="302"/>
    </location>
</feature>
<name>A0ABS0ZGQ7_9STRE</name>
<protein>
    <submittedName>
        <fullName evidence="8">LPXTG cell wall anchor domain-containing protein</fullName>
    </submittedName>
</protein>
<feature type="compositionally biased region" description="Pro residues" evidence="5">
    <location>
        <begin position="177"/>
        <end position="189"/>
    </location>
</feature>
<dbReference type="InterPro" id="IPR019931">
    <property type="entry name" value="LPXTG_anchor"/>
</dbReference>
<keyword evidence="3" id="KW-0732">Signal</keyword>
<evidence type="ECO:0000313" key="8">
    <source>
        <dbReference type="EMBL" id="MBJ8325063.1"/>
    </source>
</evidence>
<feature type="non-terminal residue" evidence="8">
    <location>
        <position position="1"/>
    </location>
</feature>
<dbReference type="Pfam" id="PF00746">
    <property type="entry name" value="Gram_pos_anchor"/>
    <property type="match status" value="1"/>
</dbReference>
<dbReference type="Gene3D" id="2.60.40.4300">
    <property type="match status" value="1"/>
</dbReference>
<evidence type="ECO:0000256" key="4">
    <source>
        <dbReference type="ARBA" id="ARBA00023088"/>
    </source>
</evidence>
<proteinExistence type="predicted"/>